<dbReference type="CDD" id="cd00879">
    <property type="entry name" value="Sar1"/>
    <property type="match status" value="1"/>
</dbReference>
<dbReference type="OrthoDB" id="15478at2759"/>
<dbReference type="NCBIfam" id="TIGR00231">
    <property type="entry name" value="small_GTP"/>
    <property type="match status" value="1"/>
</dbReference>
<keyword evidence="11 17" id="KW-0342">GTP-binding</keyword>
<dbReference type="GO" id="GO:0032580">
    <property type="term" value="C:Golgi cisterna membrane"/>
    <property type="evidence" value="ECO:0007669"/>
    <property type="project" value="UniProtKB-SubCell"/>
</dbReference>
<evidence type="ECO:0000256" key="2">
    <source>
        <dbReference type="ARBA" id="ARBA00007507"/>
    </source>
</evidence>
<evidence type="ECO:0000256" key="5">
    <source>
        <dbReference type="ARBA" id="ARBA00022741"/>
    </source>
</evidence>
<keyword evidence="7 19" id="KW-0256">Endoplasmic reticulum</keyword>
<dbReference type="GO" id="GO:0046872">
    <property type="term" value="F:metal ion binding"/>
    <property type="evidence" value="ECO:0007669"/>
    <property type="project" value="UniProtKB-KW"/>
</dbReference>
<feature type="binding site" evidence="18">
    <location>
        <position position="51"/>
    </location>
    <ligand>
        <name>Mg(2+)</name>
        <dbReference type="ChEBI" id="CHEBI:18420"/>
    </ligand>
</feature>
<evidence type="ECO:0000256" key="6">
    <source>
        <dbReference type="ARBA" id="ARBA00022801"/>
    </source>
</evidence>
<name>A0A6G0Y3H7_APHCR</name>
<evidence type="ECO:0000256" key="17">
    <source>
        <dbReference type="PIRSR" id="PIRSR606689-1"/>
    </source>
</evidence>
<dbReference type="SUPFAM" id="SSF52540">
    <property type="entry name" value="P-loop containing nucleoside triphosphate hydrolases"/>
    <property type="match status" value="1"/>
</dbReference>
<feature type="binding site" evidence="16">
    <location>
        <position position="30"/>
    </location>
    <ligand>
        <name>GTP</name>
        <dbReference type="ChEBI" id="CHEBI:37565"/>
    </ligand>
</feature>
<dbReference type="GO" id="GO:0005525">
    <property type="term" value="F:GTP binding"/>
    <property type="evidence" value="ECO:0007669"/>
    <property type="project" value="UniProtKB-KW"/>
</dbReference>
<dbReference type="InterPro" id="IPR006689">
    <property type="entry name" value="Small_GTPase_ARF/SAR"/>
</dbReference>
<keyword evidence="10 19" id="KW-0333">Golgi apparatus</keyword>
<proteinExistence type="inferred from homology"/>
<keyword evidence="21" id="KW-1185">Reference proteome</keyword>
<evidence type="ECO:0000256" key="7">
    <source>
        <dbReference type="ARBA" id="ARBA00022824"/>
    </source>
</evidence>
<evidence type="ECO:0000256" key="13">
    <source>
        <dbReference type="ARBA" id="ARBA00037843"/>
    </source>
</evidence>
<dbReference type="SMART" id="SM00178">
    <property type="entry name" value="SAR"/>
    <property type="match status" value="1"/>
</dbReference>
<feature type="binding site" evidence="17">
    <location>
        <position position="73"/>
    </location>
    <ligand>
        <name>GTP</name>
        <dbReference type="ChEBI" id="CHEBI:37565"/>
    </ligand>
</feature>
<dbReference type="InterPro" id="IPR027417">
    <property type="entry name" value="P-loop_NTPase"/>
</dbReference>
<dbReference type="PANTHER" id="PTHR45684">
    <property type="entry name" value="RE74312P"/>
    <property type="match status" value="1"/>
</dbReference>
<dbReference type="GO" id="GO:0006886">
    <property type="term" value="P:intracellular protein transport"/>
    <property type="evidence" value="ECO:0007669"/>
    <property type="project" value="InterPro"/>
</dbReference>
<feature type="binding site" evidence="16">
    <location>
        <position position="175"/>
    </location>
    <ligand>
        <name>GTP</name>
        <dbReference type="ChEBI" id="CHEBI:37565"/>
    </ligand>
</feature>
<feature type="binding site" evidence="16">
    <location>
        <position position="129"/>
    </location>
    <ligand>
        <name>GTP</name>
        <dbReference type="ChEBI" id="CHEBI:37565"/>
    </ligand>
</feature>
<evidence type="ECO:0000256" key="15">
    <source>
        <dbReference type="PIRSR" id="PIRSR606687-1"/>
    </source>
</evidence>
<dbReference type="FunFam" id="3.40.50.300:FF:000161">
    <property type="entry name" value="Small COPII coat GTPase"/>
    <property type="match status" value="1"/>
</dbReference>
<dbReference type="Gene3D" id="3.40.50.300">
    <property type="entry name" value="P-loop containing nucleotide triphosphate hydrolases"/>
    <property type="match status" value="1"/>
</dbReference>
<dbReference type="PRINTS" id="PR00328">
    <property type="entry name" value="SAR1GTPBP"/>
</dbReference>
<feature type="binding site" evidence="15">
    <location>
        <position position="29"/>
    </location>
    <ligand>
        <name>Mg(2+)</name>
        <dbReference type="ChEBI" id="CHEBI:18420"/>
    </ligand>
</feature>
<feature type="binding site" evidence="17">
    <location>
        <begin position="27"/>
        <end position="34"/>
    </location>
    <ligand>
        <name>GTP</name>
        <dbReference type="ChEBI" id="CHEBI:37565"/>
    </ligand>
</feature>
<dbReference type="SMART" id="SM00177">
    <property type="entry name" value="ARF"/>
    <property type="match status" value="1"/>
</dbReference>
<evidence type="ECO:0000313" key="20">
    <source>
        <dbReference type="EMBL" id="KAF0748377.1"/>
    </source>
</evidence>
<dbReference type="PROSITE" id="PS51417">
    <property type="entry name" value="ARF"/>
    <property type="match status" value="1"/>
</dbReference>
<evidence type="ECO:0000256" key="9">
    <source>
        <dbReference type="ARBA" id="ARBA00022927"/>
    </source>
</evidence>
<keyword evidence="9 19" id="KW-0653">Protein transport</keyword>
<gene>
    <name evidence="20" type="ORF">FWK35_00029687</name>
</gene>
<protein>
    <recommendedName>
        <fullName evidence="3">small monomeric GTPase</fullName>
        <ecNumber evidence="3">3.6.5.2</ecNumber>
    </recommendedName>
</protein>
<feature type="binding site" evidence="16">
    <location>
        <position position="33"/>
    </location>
    <ligand>
        <name>GTP</name>
        <dbReference type="ChEBI" id="CHEBI:37565"/>
    </ligand>
</feature>
<evidence type="ECO:0000256" key="16">
    <source>
        <dbReference type="PIRSR" id="PIRSR606687-2"/>
    </source>
</evidence>
<feature type="binding site" evidence="16">
    <location>
        <position position="130"/>
    </location>
    <ligand>
        <name>GTP</name>
        <dbReference type="ChEBI" id="CHEBI:37565"/>
    </ligand>
</feature>
<evidence type="ECO:0000256" key="1">
    <source>
        <dbReference type="ARBA" id="ARBA00004406"/>
    </source>
</evidence>
<keyword evidence="12" id="KW-0472">Membrane</keyword>
<dbReference type="Proteomes" id="UP000478052">
    <property type="component" value="Unassembled WGS sequence"/>
</dbReference>
<comment type="subcellular location">
    <subcellularLocation>
        <location evidence="1">Endoplasmic reticulum membrane</location>
        <topology evidence="1">Peripheral membrane protein</topology>
    </subcellularLocation>
    <subcellularLocation>
        <location evidence="13">Golgi apparatus</location>
        <location evidence="13">Golgi stack membrane</location>
        <topology evidence="13">Peripheral membrane protein</topology>
    </subcellularLocation>
</comment>
<keyword evidence="5 16" id="KW-0547">Nucleotide-binding</keyword>
<keyword evidence="15" id="KW-0479">Metal-binding</keyword>
<comment type="caution">
    <text evidence="20">The sequence shown here is derived from an EMBL/GenBank/DDBJ whole genome shotgun (WGS) entry which is preliminary data.</text>
</comment>
<feature type="binding site" evidence="16">
    <location>
        <position position="132"/>
    </location>
    <ligand>
        <name>GTP</name>
        <dbReference type="ChEBI" id="CHEBI:37565"/>
    </ligand>
</feature>
<evidence type="ECO:0000313" key="21">
    <source>
        <dbReference type="Proteomes" id="UP000478052"/>
    </source>
</evidence>
<feature type="binding site" evidence="16">
    <location>
        <position position="32"/>
    </location>
    <ligand>
        <name>GTP</name>
        <dbReference type="ChEBI" id="CHEBI:37565"/>
    </ligand>
</feature>
<evidence type="ECO:0000256" key="3">
    <source>
        <dbReference type="ARBA" id="ARBA00011984"/>
    </source>
</evidence>
<evidence type="ECO:0000256" key="12">
    <source>
        <dbReference type="ARBA" id="ARBA00023136"/>
    </source>
</evidence>
<feature type="binding site" evidence="16">
    <location>
        <position position="174"/>
    </location>
    <ligand>
        <name>GTP</name>
        <dbReference type="ChEBI" id="CHEBI:37565"/>
    </ligand>
</feature>
<dbReference type="EC" id="3.6.5.2" evidence="3"/>
<sequence>MFLWDWVTGVLGYLGLWKKSGKLLFLGLDNAGKTTLLHMLKDDRLAQHTPTLHPTSEELSVGNIKFTTFDLGGHSQARKVWKDYFPAVDAIVFLVDACDKSRIMESKNELDSLLLDESLSNCPVLVLGNKIDRQGALNETELRNYFALNQTTGKAKVPRQDLPGRPLEVFMCSVLKRHGYGEGFRWLAQYID</sequence>
<keyword evidence="8 19" id="KW-0931">ER-Golgi transport</keyword>
<keyword evidence="15" id="KW-0460">Magnesium</keyword>
<dbReference type="GO" id="GO:0005789">
    <property type="term" value="C:endoplasmic reticulum membrane"/>
    <property type="evidence" value="ECO:0007669"/>
    <property type="project" value="UniProtKB-SubCell"/>
</dbReference>
<accession>A0A6G0Y3H7</accession>
<dbReference type="GO" id="GO:0016192">
    <property type="term" value="P:vesicle-mediated transport"/>
    <property type="evidence" value="ECO:0007669"/>
    <property type="project" value="UniProtKB-KW"/>
</dbReference>
<organism evidence="20 21">
    <name type="scientific">Aphis craccivora</name>
    <name type="common">Cowpea aphid</name>
    <dbReference type="NCBI Taxonomy" id="307492"/>
    <lineage>
        <taxon>Eukaryota</taxon>
        <taxon>Metazoa</taxon>
        <taxon>Ecdysozoa</taxon>
        <taxon>Arthropoda</taxon>
        <taxon>Hexapoda</taxon>
        <taxon>Insecta</taxon>
        <taxon>Pterygota</taxon>
        <taxon>Neoptera</taxon>
        <taxon>Paraneoptera</taxon>
        <taxon>Hemiptera</taxon>
        <taxon>Sternorrhyncha</taxon>
        <taxon>Aphidomorpha</taxon>
        <taxon>Aphidoidea</taxon>
        <taxon>Aphididae</taxon>
        <taxon>Aphidini</taxon>
        <taxon>Aphis</taxon>
        <taxon>Aphis</taxon>
    </lineage>
</organism>
<feature type="binding site" evidence="18">
    <location>
        <position position="34"/>
    </location>
    <ligand>
        <name>Mg(2+)</name>
        <dbReference type="ChEBI" id="CHEBI:18420"/>
    </ligand>
</feature>
<dbReference type="InterPro" id="IPR006687">
    <property type="entry name" value="Small_GTPase_SAR1"/>
</dbReference>
<dbReference type="EMBL" id="VUJU01006508">
    <property type="protein sequence ID" value="KAF0748377.1"/>
    <property type="molecule type" value="Genomic_DNA"/>
</dbReference>
<dbReference type="Pfam" id="PF00025">
    <property type="entry name" value="Arf"/>
    <property type="match status" value="1"/>
</dbReference>
<evidence type="ECO:0000256" key="18">
    <source>
        <dbReference type="PIRSR" id="PIRSR606689-2"/>
    </source>
</evidence>
<evidence type="ECO:0000256" key="4">
    <source>
        <dbReference type="ARBA" id="ARBA00022448"/>
    </source>
</evidence>
<feature type="binding site" evidence="17">
    <location>
        <begin position="129"/>
        <end position="132"/>
    </location>
    <ligand>
        <name>GTP</name>
        <dbReference type="ChEBI" id="CHEBI:37565"/>
    </ligand>
</feature>
<comment type="similarity">
    <text evidence="2 19">Belongs to the small GTPase superfamily. SAR1 family.</text>
</comment>
<evidence type="ECO:0000256" key="11">
    <source>
        <dbReference type="ARBA" id="ARBA00023134"/>
    </source>
</evidence>
<evidence type="ECO:0000256" key="8">
    <source>
        <dbReference type="ARBA" id="ARBA00022892"/>
    </source>
</evidence>
<dbReference type="InterPro" id="IPR005225">
    <property type="entry name" value="Small_GTP-bd"/>
</dbReference>
<keyword evidence="6" id="KW-0378">Hydrolase</keyword>
<evidence type="ECO:0000256" key="14">
    <source>
        <dbReference type="ARBA" id="ARBA00047660"/>
    </source>
</evidence>
<comment type="catalytic activity">
    <reaction evidence="14">
        <text>GTP + H2O = GDP + phosphate + H(+)</text>
        <dbReference type="Rhea" id="RHEA:19669"/>
        <dbReference type="ChEBI" id="CHEBI:15377"/>
        <dbReference type="ChEBI" id="CHEBI:15378"/>
        <dbReference type="ChEBI" id="CHEBI:37565"/>
        <dbReference type="ChEBI" id="CHEBI:43474"/>
        <dbReference type="ChEBI" id="CHEBI:58189"/>
        <dbReference type="EC" id="3.6.5.2"/>
    </reaction>
    <physiologicalReaction direction="left-to-right" evidence="14">
        <dbReference type="Rhea" id="RHEA:19670"/>
    </physiologicalReaction>
</comment>
<feature type="binding site" evidence="16">
    <location>
        <position position="34"/>
    </location>
    <ligand>
        <name>GTP</name>
        <dbReference type="ChEBI" id="CHEBI:37565"/>
    </ligand>
</feature>
<evidence type="ECO:0000256" key="10">
    <source>
        <dbReference type="ARBA" id="ARBA00023034"/>
    </source>
</evidence>
<dbReference type="PROSITE" id="PS51422">
    <property type="entry name" value="SAR1"/>
    <property type="match status" value="1"/>
</dbReference>
<evidence type="ECO:0000256" key="19">
    <source>
        <dbReference type="RuleBase" id="RU003926"/>
    </source>
</evidence>
<reference evidence="20 21" key="1">
    <citation type="submission" date="2019-08" db="EMBL/GenBank/DDBJ databases">
        <title>Whole genome of Aphis craccivora.</title>
        <authorList>
            <person name="Voronova N.V."/>
            <person name="Shulinski R.S."/>
            <person name="Bandarenka Y.V."/>
            <person name="Zhorov D.G."/>
            <person name="Warner D."/>
        </authorList>
    </citation>
    <scope>NUCLEOTIDE SEQUENCE [LARGE SCALE GENOMIC DNA]</scope>
    <source>
        <strain evidence="20">180601</strain>
        <tissue evidence="20">Whole Body</tissue>
    </source>
</reference>
<dbReference type="GO" id="GO:0003925">
    <property type="term" value="F:G protein activity"/>
    <property type="evidence" value="ECO:0007669"/>
    <property type="project" value="UniProtKB-EC"/>
</dbReference>
<feature type="binding site" evidence="16">
    <location>
        <position position="35"/>
    </location>
    <ligand>
        <name>GTP</name>
        <dbReference type="ChEBI" id="CHEBI:37565"/>
    </ligand>
</feature>
<dbReference type="AlphaFoldDB" id="A0A6G0Y3H7"/>
<keyword evidence="4 19" id="KW-0813">Transport</keyword>